<protein>
    <recommendedName>
        <fullName evidence="11">Fluoride-specific ion channel FluC</fullName>
    </recommendedName>
</protein>
<evidence type="ECO:0000256" key="10">
    <source>
        <dbReference type="ARBA" id="ARBA00035585"/>
    </source>
</evidence>
<dbReference type="InterPro" id="IPR003691">
    <property type="entry name" value="FluC"/>
</dbReference>
<evidence type="ECO:0000313" key="12">
    <source>
        <dbReference type="EMBL" id="MCF1749791.1"/>
    </source>
</evidence>
<feature type="transmembrane region" description="Helical" evidence="11">
    <location>
        <begin position="87"/>
        <end position="106"/>
    </location>
</feature>
<evidence type="ECO:0000256" key="9">
    <source>
        <dbReference type="ARBA" id="ARBA00035120"/>
    </source>
</evidence>
<dbReference type="Proteomes" id="UP001201449">
    <property type="component" value="Unassembled WGS sequence"/>
</dbReference>
<dbReference type="HAMAP" id="MF_00454">
    <property type="entry name" value="FluC"/>
    <property type="match status" value="1"/>
</dbReference>
<evidence type="ECO:0000256" key="7">
    <source>
        <dbReference type="ARBA" id="ARBA00023136"/>
    </source>
</evidence>
<sequence length="144" mass="15592">MSKITGLHEVILINLPFLNTSWMKEILIVGVGGGIGSICRYGLSLLCQKFIPSTFPLGTFMANILGCVLIGVFLGLIYKQAEIPKEWYLLGVTGFCGGFTTFSTFSSENLQMLQQGNISLSLTYIGVSVVLGLLAVLLGFYLAR</sequence>
<organism evidence="12 13">
    <name type="scientific">Mariniradius sediminis</name>
    <dbReference type="NCBI Taxonomy" id="2909237"/>
    <lineage>
        <taxon>Bacteria</taxon>
        <taxon>Pseudomonadati</taxon>
        <taxon>Bacteroidota</taxon>
        <taxon>Cytophagia</taxon>
        <taxon>Cytophagales</taxon>
        <taxon>Cyclobacteriaceae</taxon>
        <taxon>Mariniradius</taxon>
    </lineage>
</organism>
<comment type="activity regulation">
    <text evidence="11">Na(+) is not transported, but it plays an essential structural role and its presence is essential for fluoride channel function.</text>
</comment>
<comment type="subcellular location">
    <subcellularLocation>
        <location evidence="1 11">Cell membrane</location>
        <topology evidence="1 11">Multi-pass membrane protein</topology>
    </subcellularLocation>
</comment>
<keyword evidence="7 11" id="KW-0472">Membrane</keyword>
<proteinExistence type="inferred from homology"/>
<keyword evidence="11" id="KW-0915">Sodium</keyword>
<keyword evidence="11" id="KW-0813">Transport</keyword>
<evidence type="ECO:0000313" key="13">
    <source>
        <dbReference type="Proteomes" id="UP001201449"/>
    </source>
</evidence>
<feature type="transmembrane region" description="Helical" evidence="11">
    <location>
        <begin position="26"/>
        <end position="43"/>
    </location>
</feature>
<dbReference type="PANTHER" id="PTHR28259:SF1">
    <property type="entry name" value="FLUORIDE EXPORT PROTEIN 1-RELATED"/>
    <property type="match status" value="1"/>
</dbReference>
<evidence type="ECO:0000256" key="11">
    <source>
        <dbReference type="HAMAP-Rule" id="MF_00454"/>
    </source>
</evidence>
<comment type="catalytic activity">
    <reaction evidence="10">
        <text>fluoride(in) = fluoride(out)</text>
        <dbReference type="Rhea" id="RHEA:76159"/>
        <dbReference type="ChEBI" id="CHEBI:17051"/>
    </reaction>
    <physiologicalReaction direction="left-to-right" evidence="10">
        <dbReference type="Rhea" id="RHEA:76160"/>
    </physiologicalReaction>
</comment>
<feature type="binding site" evidence="11">
    <location>
        <position position="100"/>
    </location>
    <ligand>
        <name>Na(+)</name>
        <dbReference type="ChEBI" id="CHEBI:29101"/>
        <note>structural</note>
    </ligand>
</feature>
<dbReference type="NCBIfam" id="TIGR00494">
    <property type="entry name" value="crcB"/>
    <property type="match status" value="1"/>
</dbReference>
<evidence type="ECO:0000256" key="4">
    <source>
        <dbReference type="ARBA" id="ARBA00022692"/>
    </source>
</evidence>
<keyword evidence="5 11" id="KW-1133">Transmembrane helix</keyword>
<comment type="caution">
    <text evidence="12">The sequence shown here is derived from an EMBL/GenBank/DDBJ whole genome shotgun (WGS) entry which is preliminary data.</text>
</comment>
<dbReference type="RefSeq" id="WP_234859944.1">
    <property type="nucleotide sequence ID" value="NZ_JAKEVZ010000001.1"/>
</dbReference>
<feature type="binding site" evidence="11">
    <location>
        <position position="97"/>
    </location>
    <ligand>
        <name>Na(+)</name>
        <dbReference type="ChEBI" id="CHEBI:29101"/>
        <note>structural</note>
    </ligand>
</feature>
<keyword evidence="11" id="KW-0479">Metal-binding</keyword>
<feature type="transmembrane region" description="Helical" evidence="11">
    <location>
        <begin position="118"/>
        <end position="143"/>
    </location>
</feature>
<dbReference type="Pfam" id="PF02537">
    <property type="entry name" value="CRCB"/>
    <property type="match status" value="1"/>
</dbReference>
<dbReference type="EMBL" id="JAKEVZ010000001">
    <property type="protein sequence ID" value="MCF1749791.1"/>
    <property type="molecule type" value="Genomic_DNA"/>
</dbReference>
<evidence type="ECO:0000256" key="1">
    <source>
        <dbReference type="ARBA" id="ARBA00004651"/>
    </source>
</evidence>
<accession>A0ABS9BQD4</accession>
<keyword evidence="6 11" id="KW-0406">Ion transport</keyword>
<evidence type="ECO:0000256" key="5">
    <source>
        <dbReference type="ARBA" id="ARBA00022989"/>
    </source>
</evidence>
<evidence type="ECO:0000256" key="6">
    <source>
        <dbReference type="ARBA" id="ARBA00023065"/>
    </source>
</evidence>
<keyword evidence="8 11" id="KW-0407">Ion channel</keyword>
<name>A0ABS9BQD4_9BACT</name>
<feature type="transmembrane region" description="Helical" evidence="11">
    <location>
        <begin position="55"/>
        <end position="78"/>
    </location>
</feature>
<keyword evidence="13" id="KW-1185">Reference proteome</keyword>
<evidence type="ECO:0000256" key="8">
    <source>
        <dbReference type="ARBA" id="ARBA00023303"/>
    </source>
</evidence>
<evidence type="ECO:0000256" key="3">
    <source>
        <dbReference type="ARBA" id="ARBA00022519"/>
    </source>
</evidence>
<keyword evidence="2 11" id="KW-1003">Cell membrane</keyword>
<evidence type="ECO:0000256" key="2">
    <source>
        <dbReference type="ARBA" id="ARBA00022475"/>
    </source>
</evidence>
<keyword evidence="4 11" id="KW-0812">Transmembrane</keyword>
<comment type="function">
    <text evidence="11">Fluoride-specific ion channel. Important for reducing fluoride concentration in the cell, thus reducing its toxicity.</text>
</comment>
<reference evidence="12 13" key="1">
    <citation type="submission" date="2022-01" db="EMBL/GenBank/DDBJ databases">
        <title>Mariniradius saccharolyticus sp. nov., isolated from sediment of a river.</title>
        <authorList>
            <person name="Liu H."/>
        </authorList>
    </citation>
    <scope>NUCLEOTIDE SEQUENCE [LARGE SCALE GENOMIC DNA]</scope>
    <source>
        <strain evidence="12 13">RY-2</strain>
    </source>
</reference>
<keyword evidence="3" id="KW-0997">Cell inner membrane</keyword>
<comment type="similarity">
    <text evidence="9 11">Belongs to the fluoride channel Fluc/FEX (TC 1.A.43) family.</text>
</comment>
<dbReference type="PANTHER" id="PTHR28259">
    <property type="entry name" value="FLUORIDE EXPORT PROTEIN 1-RELATED"/>
    <property type="match status" value="1"/>
</dbReference>
<gene>
    <name evidence="11 12" type="primary">crcB</name>
    <name evidence="11" type="synonym">fluC</name>
    <name evidence="12" type="ORF">L0U89_01805</name>
</gene>